<feature type="compositionally biased region" description="Basic residues" evidence="1">
    <location>
        <begin position="389"/>
        <end position="406"/>
    </location>
</feature>
<evidence type="ECO:0000313" key="3">
    <source>
        <dbReference type="Proteomes" id="UP001054837"/>
    </source>
</evidence>
<reference evidence="2 3" key="1">
    <citation type="submission" date="2021-06" db="EMBL/GenBank/DDBJ databases">
        <title>Caerostris darwini draft genome.</title>
        <authorList>
            <person name="Kono N."/>
            <person name="Arakawa K."/>
        </authorList>
    </citation>
    <scope>NUCLEOTIDE SEQUENCE [LARGE SCALE GENOMIC DNA]</scope>
</reference>
<dbReference type="EMBL" id="BPLQ01009992">
    <property type="protein sequence ID" value="GIY47717.1"/>
    <property type="molecule type" value="Genomic_DNA"/>
</dbReference>
<name>A0AAV4TS08_9ARAC</name>
<keyword evidence="3" id="KW-1185">Reference proteome</keyword>
<dbReference type="AlphaFoldDB" id="A0AAV4TS08"/>
<organism evidence="2 3">
    <name type="scientific">Caerostris darwini</name>
    <dbReference type="NCBI Taxonomy" id="1538125"/>
    <lineage>
        <taxon>Eukaryota</taxon>
        <taxon>Metazoa</taxon>
        <taxon>Ecdysozoa</taxon>
        <taxon>Arthropoda</taxon>
        <taxon>Chelicerata</taxon>
        <taxon>Arachnida</taxon>
        <taxon>Araneae</taxon>
        <taxon>Araneomorphae</taxon>
        <taxon>Entelegynae</taxon>
        <taxon>Araneoidea</taxon>
        <taxon>Araneidae</taxon>
        <taxon>Caerostris</taxon>
    </lineage>
</organism>
<feature type="compositionally biased region" description="Basic residues" evidence="1">
    <location>
        <begin position="329"/>
        <end position="346"/>
    </location>
</feature>
<accession>A0AAV4TS08</accession>
<feature type="compositionally biased region" description="Basic residues" evidence="1">
    <location>
        <begin position="353"/>
        <end position="381"/>
    </location>
</feature>
<gene>
    <name evidence="2" type="primary">AVEN_64411_1</name>
    <name evidence="2" type="ORF">CDAR_124111</name>
</gene>
<feature type="region of interest" description="Disordered" evidence="1">
    <location>
        <begin position="326"/>
        <end position="412"/>
    </location>
</feature>
<evidence type="ECO:0008006" key="4">
    <source>
        <dbReference type="Google" id="ProtNLM"/>
    </source>
</evidence>
<evidence type="ECO:0000313" key="2">
    <source>
        <dbReference type="EMBL" id="GIY47717.1"/>
    </source>
</evidence>
<sequence length="508" mass="57444">MAYNKDISYKAGLETSIRDNALGLTIDSNGLGLISKLLNQVNSTLLTRIEEEYKAVNKMNGHTIQLIAHNVVDKYFVGNLKKFALSEAFKQLALFQSGCMTYGGAELKVKSKKKETYQEGVIKKNTNPFKTGVANLSSKCLQSLTLDREAKDTLALCVYRFGKEVASKAAETYGQKKDLQPLDLKHILSLYFENKAFNAAVNDANRCLALYENGLMDFKLKKRTMWTGGFSKEQFADCFTSAIKRTFLEIDPLSQLHSMASKYLGFFLTEIAEHLADIAAEICQIKKTDMGDEELEQSVIRAFPRQLQEHALLKATSEISEYSKGNLKYVRRPKRTKPRSSVRRKGIKDVQAQKRKTKSRQPSAKRRKTSSSARQKRKRSESRKSSTTIHRRKTKSRQPSSKRRKTSAHERQKLRFGPFLTAVAPLLFRKIGISLAKDSVLYLSNLLEDVCHELASVSAQKASRSKELNAERVHAAVKEVFAKRMSEKAVSHAANTLLLCETNIRRKR</sequence>
<comment type="caution">
    <text evidence="2">The sequence shown here is derived from an EMBL/GenBank/DDBJ whole genome shotgun (WGS) entry which is preliminary data.</text>
</comment>
<proteinExistence type="predicted"/>
<evidence type="ECO:0000256" key="1">
    <source>
        <dbReference type="SAM" id="MobiDB-lite"/>
    </source>
</evidence>
<protein>
    <recommendedName>
        <fullName evidence="4">Histone H2A/H2B/H3 domain-containing protein</fullName>
    </recommendedName>
</protein>
<dbReference type="Proteomes" id="UP001054837">
    <property type="component" value="Unassembled WGS sequence"/>
</dbReference>